<comment type="caution">
    <text evidence="2">The sequence shown here is derived from an EMBL/GenBank/DDBJ whole genome shotgun (WGS) entry which is preliminary data.</text>
</comment>
<accession>A0A812PP71</accession>
<name>A0A812PP71_SYMPI</name>
<proteinExistence type="predicted"/>
<feature type="compositionally biased region" description="Low complexity" evidence="1">
    <location>
        <begin position="214"/>
        <end position="225"/>
    </location>
</feature>
<dbReference type="Proteomes" id="UP000649617">
    <property type="component" value="Unassembled WGS sequence"/>
</dbReference>
<feature type="compositionally biased region" description="Low complexity" evidence="1">
    <location>
        <begin position="20"/>
        <end position="60"/>
    </location>
</feature>
<dbReference type="AlphaFoldDB" id="A0A812PP71"/>
<feature type="compositionally biased region" description="Acidic residues" evidence="1">
    <location>
        <begin position="1"/>
        <end position="10"/>
    </location>
</feature>
<evidence type="ECO:0000313" key="2">
    <source>
        <dbReference type="EMBL" id="CAE7359842.1"/>
    </source>
</evidence>
<organism evidence="2 3">
    <name type="scientific">Symbiodinium pilosum</name>
    <name type="common">Dinoflagellate</name>
    <dbReference type="NCBI Taxonomy" id="2952"/>
    <lineage>
        <taxon>Eukaryota</taxon>
        <taxon>Sar</taxon>
        <taxon>Alveolata</taxon>
        <taxon>Dinophyceae</taxon>
        <taxon>Suessiales</taxon>
        <taxon>Symbiodiniaceae</taxon>
        <taxon>Symbiodinium</taxon>
    </lineage>
</organism>
<sequence>EEYEEIEIEEPPLSWADPEGPVVPQQGAAPAGPEPAGNAPKATGGAVPASGSGPISSSSVGEERDADGNYIYTPSFHDPPVNEADLDENGLTAQDREDLQVLQSTYDRIAERWQALSPRSRNRRLLSLAAHGSSFAAEAREAGTSSSTPGGVPPNTNYLEENYPPGVHRPGTFRPADTEADLESIPEGGRPTSKARSSAAPSTAGDADSEGPQPSADSAAAPAPSVEVPMEVDAPPEPTAEESPDEEVLLESGMVPDYDLPDYDE</sequence>
<gene>
    <name evidence="2" type="ORF">SPIL2461_LOCUS8593</name>
</gene>
<reference evidence="2" key="1">
    <citation type="submission" date="2021-02" db="EMBL/GenBank/DDBJ databases">
        <authorList>
            <person name="Dougan E. K."/>
            <person name="Rhodes N."/>
            <person name="Thang M."/>
            <person name="Chan C."/>
        </authorList>
    </citation>
    <scope>NUCLEOTIDE SEQUENCE</scope>
</reference>
<keyword evidence="3" id="KW-1185">Reference proteome</keyword>
<evidence type="ECO:0000256" key="1">
    <source>
        <dbReference type="SAM" id="MobiDB-lite"/>
    </source>
</evidence>
<protein>
    <submittedName>
        <fullName evidence="2">Uncharacterized protein</fullName>
    </submittedName>
</protein>
<feature type="compositionally biased region" description="Acidic residues" evidence="1">
    <location>
        <begin position="239"/>
        <end position="249"/>
    </location>
</feature>
<feature type="compositionally biased region" description="Polar residues" evidence="1">
    <location>
        <begin position="143"/>
        <end position="159"/>
    </location>
</feature>
<dbReference type="EMBL" id="CAJNIZ010014276">
    <property type="protein sequence ID" value="CAE7359842.1"/>
    <property type="molecule type" value="Genomic_DNA"/>
</dbReference>
<feature type="non-terminal residue" evidence="2">
    <location>
        <position position="1"/>
    </location>
</feature>
<feature type="region of interest" description="Disordered" evidence="1">
    <location>
        <begin position="135"/>
        <end position="265"/>
    </location>
</feature>
<evidence type="ECO:0000313" key="3">
    <source>
        <dbReference type="Proteomes" id="UP000649617"/>
    </source>
</evidence>
<feature type="region of interest" description="Disordered" evidence="1">
    <location>
        <begin position="1"/>
        <end position="84"/>
    </location>
</feature>